<keyword evidence="5 6" id="KW-0472">Membrane</keyword>
<reference evidence="8 9" key="1">
    <citation type="submission" date="2019-08" db="EMBL/GenBank/DDBJ databases">
        <title>Genome of Phaeodactylibacter luteus.</title>
        <authorList>
            <person name="Bowman J.P."/>
        </authorList>
    </citation>
    <scope>NUCLEOTIDE SEQUENCE [LARGE SCALE GENOMIC DNA]</scope>
    <source>
        <strain evidence="8 9">KCTC 42180</strain>
    </source>
</reference>
<evidence type="ECO:0000256" key="1">
    <source>
        <dbReference type="ARBA" id="ARBA00004127"/>
    </source>
</evidence>
<comment type="caution">
    <text evidence="8">The sequence shown here is derived from an EMBL/GenBank/DDBJ whole genome shotgun (WGS) entry which is preliminary data.</text>
</comment>
<keyword evidence="4 6" id="KW-1133">Transmembrane helix</keyword>
<feature type="transmembrane region" description="Helical" evidence="6">
    <location>
        <begin position="242"/>
        <end position="264"/>
    </location>
</feature>
<dbReference type="PANTHER" id="PTHR23519:SF1">
    <property type="entry name" value="AUTOPHAGY-RELATED PROTEIN 22"/>
    <property type="match status" value="1"/>
</dbReference>
<feature type="transmembrane region" description="Helical" evidence="6">
    <location>
        <begin position="270"/>
        <end position="292"/>
    </location>
</feature>
<feature type="domain" description="Major facilitator superfamily (MFS) profile" evidence="7">
    <location>
        <begin position="238"/>
        <end position="422"/>
    </location>
</feature>
<organism evidence="8 9">
    <name type="scientific">Phaeodactylibacter luteus</name>
    <dbReference type="NCBI Taxonomy" id="1564516"/>
    <lineage>
        <taxon>Bacteria</taxon>
        <taxon>Pseudomonadati</taxon>
        <taxon>Bacteroidota</taxon>
        <taxon>Saprospiria</taxon>
        <taxon>Saprospirales</taxon>
        <taxon>Haliscomenobacteraceae</taxon>
        <taxon>Phaeodactylibacter</taxon>
    </lineage>
</organism>
<feature type="transmembrane region" description="Helical" evidence="6">
    <location>
        <begin position="368"/>
        <end position="387"/>
    </location>
</feature>
<comment type="subcellular location">
    <subcellularLocation>
        <location evidence="1">Endomembrane system</location>
        <topology evidence="1">Multi-pass membrane protein</topology>
    </subcellularLocation>
</comment>
<dbReference type="InterPro" id="IPR020846">
    <property type="entry name" value="MFS_dom"/>
</dbReference>
<dbReference type="OrthoDB" id="9768783at2"/>
<dbReference type="AlphaFoldDB" id="A0A5C6S090"/>
<accession>A0A5C6S090</accession>
<keyword evidence="2" id="KW-0813">Transport</keyword>
<dbReference type="GO" id="GO:0012505">
    <property type="term" value="C:endomembrane system"/>
    <property type="evidence" value="ECO:0007669"/>
    <property type="project" value="UniProtKB-SubCell"/>
</dbReference>
<dbReference type="Proteomes" id="UP000321580">
    <property type="component" value="Unassembled WGS sequence"/>
</dbReference>
<name>A0A5C6S090_9BACT</name>
<feature type="transmembrane region" description="Helical" evidence="6">
    <location>
        <begin position="12"/>
        <end position="33"/>
    </location>
</feature>
<dbReference type="PANTHER" id="PTHR23519">
    <property type="entry name" value="AUTOPHAGY-RELATED PROTEIN 22"/>
    <property type="match status" value="1"/>
</dbReference>
<keyword evidence="9" id="KW-1185">Reference proteome</keyword>
<protein>
    <submittedName>
        <fullName evidence="8">MFS transporter</fullName>
    </submittedName>
</protein>
<dbReference type="EMBL" id="VOOR01000006">
    <property type="protein sequence ID" value="TXB67685.1"/>
    <property type="molecule type" value="Genomic_DNA"/>
</dbReference>
<evidence type="ECO:0000256" key="2">
    <source>
        <dbReference type="ARBA" id="ARBA00022448"/>
    </source>
</evidence>
<keyword evidence="3 6" id="KW-0812">Transmembrane</keyword>
<dbReference type="InterPro" id="IPR050495">
    <property type="entry name" value="ATG22/LtaA_families"/>
</dbReference>
<feature type="transmembrane region" description="Helical" evidence="6">
    <location>
        <begin position="84"/>
        <end position="103"/>
    </location>
</feature>
<evidence type="ECO:0000313" key="8">
    <source>
        <dbReference type="EMBL" id="TXB67685.1"/>
    </source>
</evidence>
<dbReference type="InterPro" id="IPR036259">
    <property type="entry name" value="MFS_trans_sf"/>
</dbReference>
<evidence type="ECO:0000256" key="6">
    <source>
        <dbReference type="SAM" id="Phobius"/>
    </source>
</evidence>
<dbReference type="Pfam" id="PF11700">
    <property type="entry name" value="ATG22"/>
    <property type="match status" value="1"/>
</dbReference>
<proteinExistence type="predicted"/>
<dbReference type="GO" id="GO:0022857">
    <property type="term" value="F:transmembrane transporter activity"/>
    <property type="evidence" value="ECO:0007669"/>
    <property type="project" value="InterPro"/>
</dbReference>
<feature type="transmembrane region" description="Helical" evidence="6">
    <location>
        <begin position="53"/>
        <end position="72"/>
    </location>
</feature>
<dbReference type="SUPFAM" id="SSF103473">
    <property type="entry name" value="MFS general substrate transporter"/>
    <property type="match status" value="1"/>
</dbReference>
<feature type="transmembrane region" description="Helical" evidence="6">
    <location>
        <begin position="115"/>
        <end position="138"/>
    </location>
</feature>
<feature type="transmembrane region" description="Helical" evidence="6">
    <location>
        <begin position="329"/>
        <end position="347"/>
    </location>
</feature>
<sequence length="422" mass="46774">MNDKRIINAWAFFDWANSAFALVITAAIFPAYYVAVTDDIIHIGKISMSNSSLYAYAISAAYLVIALFSPLLSGIADYSGRRKFFLKFFTILGSAACLSLYFFEGMEQIGLGTAGFILAMVGFAGGLVFYNAFLPVIVTEDRYDRVSAKGFSFGYIGSVILLVINLIMIQFWERLGFSGQGEATRFAFLTVGIWWLGFALIPFRRLPSDERQRNTPGLLRRGFQELKKVWAAVKKEQNIKSFLFSFFCYSAGVQTVLFLAGTFAEKELAFGTAELIVIILLLQVVAILGAYASARLSEWKGNKISLVAMLLIWTAICIVGYFVQEKAQFYAIAAAVGLVMGGIQSLSRSTYSKLIPEGTQDPTSYFSFYDVLEKVAIILGTFTFGFIEQLTGSMRMSMLILGGFFILGLLLLSRVKVVRPQQ</sequence>
<evidence type="ECO:0000256" key="4">
    <source>
        <dbReference type="ARBA" id="ARBA00022989"/>
    </source>
</evidence>
<feature type="transmembrane region" description="Helical" evidence="6">
    <location>
        <begin position="184"/>
        <end position="203"/>
    </location>
</feature>
<feature type="transmembrane region" description="Helical" evidence="6">
    <location>
        <begin position="304"/>
        <end position="323"/>
    </location>
</feature>
<dbReference type="PROSITE" id="PS50850">
    <property type="entry name" value="MFS"/>
    <property type="match status" value="1"/>
</dbReference>
<evidence type="ECO:0000259" key="7">
    <source>
        <dbReference type="PROSITE" id="PS50850"/>
    </source>
</evidence>
<evidence type="ECO:0000256" key="5">
    <source>
        <dbReference type="ARBA" id="ARBA00023136"/>
    </source>
</evidence>
<feature type="transmembrane region" description="Helical" evidence="6">
    <location>
        <begin position="393"/>
        <end position="412"/>
    </location>
</feature>
<dbReference type="Gene3D" id="1.20.1250.20">
    <property type="entry name" value="MFS general substrate transporter like domains"/>
    <property type="match status" value="1"/>
</dbReference>
<evidence type="ECO:0000313" key="9">
    <source>
        <dbReference type="Proteomes" id="UP000321580"/>
    </source>
</evidence>
<gene>
    <name evidence="8" type="ORF">FRY97_04355</name>
</gene>
<dbReference type="InterPro" id="IPR024671">
    <property type="entry name" value="Atg22-like"/>
</dbReference>
<feature type="transmembrane region" description="Helical" evidence="6">
    <location>
        <begin position="150"/>
        <end position="172"/>
    </location>
</feature>
<evidence type="ECO:0000256" key="3">
    <source>
        <dbReference type="ARBA" id="ARBA00022692"/>
    </source>
</evidence>